<dbReference type="InterPro" id="IPR043203">
    <property type="entry name" value="VGCC_Ca_Na"/>
</dbReference>
<dbReference type="Proteomes" id="UP000006036">
    <property type="component" value="Chromosome 1"/>
</dbReference>
<keyword evidence="4 5" id="KW-0472">Membrane</keyword>
<reference evidence="7 10" key="2">
    <citation type="journal article" date="2012" name="J. Bacteriol.">
        <title>Complete Genome Sequence of Helicobacter cinaedi Type Strain ATCC BAA-847.</title>
        <authorList>
            <person name="Miyoshi-Akiyama T."/>
            <person name="Takeshita N."/>
            <person name="Ohmagari N."/>
            <person name="Kirikae T."/>
        </authorList>
    </citation>
    <scope>NUCLEOTIDE SEQUENCE [LARGE SCALE GENOMIC DNA]</scope>
    <source>
        <strain evidence="7 10">ATCC BAA-847</strain>
    </source>
</reference>
<feature type="domain" description="Ion transport" evidence="6">
    <location>
        <begin position="16"/>
        <end position="154"/>
    </location>
</feature>
<dbReference type="PANTHER" id="PTHR10037">
    <property type="entry name" value="VOLTAGE-GATED CATION CHANNEL CALCIUM AND SODIUM"/>
    <property type="match status" value="1"/>
</dbReference>
<dbReference type="InterPro" id="IPR027359">
    <property type="entry name" value="Volt_channel_dom_sf"/>
</dbReference>
<evidence type="ECO:0000313" key="8">
    <source>
        <dbReference type="EMBL" id="EFR46346.1"/>
    </source>
</evidence>
<evidence type="ECO:0000256" key="5">
    <source>
        <dbReference type="SAM" id="Phobius"/>
    </source>
</evidence>
<dbReference type="GO" id="GO:0005248">
    <property type="term" value="F:voltage-gated sodium channel activity"/>
    <property type="evidence" value="ECO:0007669"/>
    <property type="project" value="TreeGrafter"/>
</dbReference>
<proteinExistence type="predicted"/>
<reference evidence="9" key="4">
    <citation type="journal article" date="2014" name="Genome Announc.">
        <title>Draft genome sequences of six enterohepatic helicobacter species isolated from humans and one from rhesus macaques.</title>
        <authorList>
            <person name="Shen Z."/>
            <person name="Sheh A."/>
            <person name="Young S.K."/>
            <person name="Abouelliel A."/>
            <person name="Ward D.V."/>
            <person name="Earl A.M."/>
            <person name="Fox J.G."/>
        </authorList>
    </citation>
    <scope>NUCLEOTIDE SEQUENCE [LARGE SCALE GENOMIC DNA]</scope>
    <source>
        <strain evidence="9">CCUG 18818</strain>
    </source>
</reference>
<dbReference type="GO" id="GO:0001518">
    <property type="term" value="C:voltage-gated sodium channel complex"/>
    <property type="evidence" value="ECO:0007669"/>
    <property type="project" value="TreeGrafter"/>
</dbReference>
<evidence type="ECO:0000313" key="9">
    <source>
        <dbReference type="Proteomes" id="UP000005755"/>
    </source>
</evidence>
<comment type="subcellular location">
    <subcellularLocation>
        <location evidence="1">Membrane</location>
        <topology evidence="1">Multi-pass membrane protein</topology>
    </subcellularLocation>
</comment>
<dbReference type="RefSeq" id="WP_002956203.1">
    <property type="nucleotide sequence ID" value="NC_020555.1"/>
</dbReference>
<keyword evidence="9" id="KW-1185">Reference proteome</keyword>
<evidence type="ECO:0000256" key="1">
    <source>
        <dbReference type="ARBA" id="ARBA00004141"/>
    </source>
</evidence>
<evidence type="ECO:0000313" key="7">
    <source>
        <dbReference type="EMBL" id="BAM31388.1"/>
    </source>
</evidence>
<reference evidence="8" key="1">
    <citation type="submission" date="2008-08" db="EMBL/GenBank/DDBJ databases">
        <title>Annotation of Helicobacter cinaedi strain CCUG 18818.</title>
        <authorList>
            <consortium name="The Broad Institute Genome Sequencing Platform"/>
            <person name="Fox J.G."/>
            <person name="Shen Z."/>
            <person name="Charoenlap N."/>
            <person name="Schauer D.B."/>
            <person name="Ward D."/>
            <person name="Mehta T."/>
            <person name="Young S."/>
            <person name="Jaffe D."/>
            <person name="Gnerre S."/>
            <person name="Berlin A."/>
            <person name="Heiman D."/>
            <person name="Hepburn T."/>
            <person name="Shea T."/>
            <person name="Sykes S."/>
            <person name="Alvarado L."/>
            <person name="Kodira C."/>
            <person name="Borodovsky M."/>
            <person name="Lander E."/>
            <person name="Galagan J."/>
            <person name="Nusbaum C."/>
            <person name="Birren B."/>
        </authorList>
    </citation>
    <scope>NUCLEOTIDE SEQUENCE</scope>
    <source>
        <strain evidence="8">CCUG 18818</strain>
    </source>
</reference>
<feature type="transmembrane region" description="Helical" evidence="5">
    <location>
        <begin position="111"/>
        <end position="130"/>
    </location>
</feature>
<evidence type="ECO:0000313" key="10">
    <source>
        <dbReference type="Proteomes" id="UP000006036"/>
    </source>
</evidence>
<dbReference type="Gene3D" id="1.20.120.350">
    <property type="entry name" value="Voltage-gated potassium channels. Chain C"/>
    <property type="match status" value="1"/>
</dbReference>
<evidence type="ECO:0000256" key="4">
    <source>
        <dbReference type="ARBA" id="ARBA00023136"/>
    </source>
</evidence>
<feature type="transmembrane region" description="Helical" evidence="5">
    <location>
        <begin position="48"/>
        <end position="70"/>
    </location>
</feature>
<organism evidence="7 10">
    <name type="scientific">Helicobacter cinaedi CCUG 18818 = ATCC BAA-847</name>
    <dbReference type="NCBI Taxonomy" id="537971"/>
    <lineage>
        <taxon>Bacteria</taxon>
        <taxon>Pseudomonadati</taxon>
        <taxon>Campylobacterota</taxon>
        <taxon>Epsilonproteobacteria</taxon>
        <taxon>Campylobacterales</taxon>
        <taxon>Helicobacteraceae</taxon>
        <taxon>Helicobacter</taxon>
    </lineage>
</organism>
<feature type="transmembrane region" description="Helical" evidence="5">
    <location>
        <begin position="20"/>
        <end position="41"/>
    </location>
</feature>
<dbReference type="SUPFAM" id="SSF81324">
    <property type="entry name" value="Voltage-gated potassium channels"/>
    <property type="match status" value="1"/>
</dbReference>
<feature type="transmembrane region" description="Helical" evidence="5">
    <location>
        <begin position="82"/>
        <end position="104"/>
    </location>
</feature>
<dbReference type="KEGG" id="hcb:HCBAA847_0128"/>
<dbReference type="EMBL" id="DS990391">
    <property type="protein sequence ID" value="EFR46346.1"/>
    <property type="molecule type" value="Genomic_DNA"/>
</dbReference>
<name>A0AAI8MKQ8_9HELI</name>
<dbReference type="EMBL" id="AP012492">
    <property type="protein sequence ID" value="BAM31388.1"/>
    <property type="molecule type" value="Genomic_DNA"/>
</dbReference>
<keyword evidence="3 5" id="KW-1133">Transmembrane helix</keyword>
<sequence length="179" mass="20486">MFSAFIRKLQGFLESTSWSVFITSVILINSACLGLETIKFIHKHFGEILSIIDYICLGIFVMELGLRILAFRLKFFIGKDWGWNWFDFIIIAVSLFAVGGLAVLRAFRVIRIFRLLSVIPTMRLVSAAMLHTIPSMISIMVLLIIFYCIYGCCVSISLERRSRSGLEIWAIAFIRSFKL</sequence>
<dbReference type="Proteomes" id="UP000005755">
    <property type="component" value="Unassembled WGS sequence"/>
</dbReference>
<dbReference type="AlphaFoldDB" id="A0AAI8MKQ8"/>
<dbReference type="InterPro" id="IPR005821">
    <property type="entry name" value="Ion_trans_dom"/>
</dbReference>
<dbReference type="Pfam" id="PF00520">
    <property type="entry name" value="Ion_trans"/>
    <property type="match status" value="1"/>
</dbReference>
<feature type="transmembrane region" description="Helical" evidence="5">
    <location>
        <begin position="136"/>
        <end position="158"/>
    </location>
</feature>
<dbReference type="GeneID" id="66538622"/>
<reference evidence="7" key="3">
    <citation type="submission" date="2012-07" db="EMBL/GenBank/DDBJ databases">
        <authorList>
            <person name="Akiyama T."/>
            <person name="Takeshita N."/>
            <person name="Ohmagari N."/>
            <person name="Kirikae T."/>
        </authorList>
    </citation>
    <scope>NUCLEOTIDE SEQUENCE</scope>
    <source>
        <strain evidence="7">ATCC BAA-847</strain>
    </source>
</reference>
<protein>
    <submittedName>
        <fullName evidence="8">Cation channel family protein</fullName>
    </submittedName>
</protein>
<evidence type="ECO:0000256" key="2">
    <source>
        <dbReference type="ARBA" id="ARBA00022692"/>
    </source>
</evidence>
<accession>A0AAI8MKQ8</accession>
<dbReference type="PANTHER" id="PTHR10037:SF62">
    <property type="entry name" value="SODIUM CHANNEL PROTEIN 60E"/>
    <property type="match status" value="1"/>
</dbReference>
<evidence type="ECO:0000259" key="6">
    <source>
        <dbReference type="Pfam" id="PF00520"/>
    </source>
</evidence>
<keyword evidence="2 5" id="KW-0812">Transmembrane</keyword>
<evidence type="ECO:0000256" key="3">
    <source>
        <dbReference type="ARBA" id="ARBA00022989"/>
    </source>
</evidence>
<gene>
    <name evidence="7" type="ORF">HCBAA847_0128</name>
    <name evidence="8" type="ORF">HCCG_00893</name>
</gene>